<protein>
    <recommendedName>
        <fullName evidence="1">HIT domain-containing protein</fullName>
    </recommendedName>
</protein>
<sequence length="146" mass="16242">MESGHTDQGRMSDRECIFCAIIEGHAPAEVVFEDGDTLAFMDINPANPGHTLVIPKRHIQDIYGMDEDTAAAVMGTVVRVAGAIKRALQPEGMNLVQSNERAGGQDVFHFHMHIIPRWYGDGLRLARPPEVRRTMPIKEAAARIRR</sequence>
<reference evidence="2" key="1">
    <citation type="journal article" date="2014" name="Front. Microbiol.">
        <title>High frequency of phylogenetically diverse reductive dehalogenase-homologous genes in deep subseafloor sedimentary metagenomes.</title>
        <authorList>
            <person name="Kawai M."/>
            <person name="Futagami T."/>
            <person name="Toyoda A."/>
            <person name="Takaki Y."/>
            <person name="Nishi S."/>
            <person name="Hori S."/>
            <person name="Arai W."/>
            <person name="Tsubouchi T."/>
            <person name="Morono Y."/>
            <person name="Uchiyama I."/>
            <person name="Ito T."/>
            <person name="Fujiyama A."/>
            <person name="Inagaki F."/>
            <person name="Takami H."/>
        </authorList>
    </citation>
    <scope>NUCLEOTIDE SEQUENCE</scope>
    <source>
        <strain evidence="2">Expedition CK06-06</strain>
    </source>
</reference>
<dbReference type="GO" id="GO:0009117">
    <property type="term" value="P:nucleotide metabolic process"/>
    <property type="evidence" value="ECO:0007669"/>
    <property type="project" value="TreeGrafter"/>
</dbReference>
<dbReference type="Gene3D" id="3.30.428.10">
    <property type="entry name" value="HIT-like"/>
    <property type="match status" value="1"/>
</dbReference>
<dbReference type="GO" id="GO:0003824">
    <property type="term" value="F:catalytic activity"/>
    <property type="evidence" value="ECO:0007669"/>
    <property type="project" value="InterPro"/>
</dbReference>
<feature type="domain" description="HIT" evidence="1">
    <location>
        <begin position="17"/>
        <end position="124"/>
    </location>
</feature>
<dbReference type="PROSITE" id="PS51084">
    <property type="entry name" value="HIT_2"/>
    <property type="match status" value="1"/>
</dbReference>
<evidence type="ECO:0000313" key="2">
    <source>
        <dbReference type="EMBL" id="GAI34059.1"/>
    </source>
</evidence>
<evidence type="ECO:0000259" key="1">
    <source>
        <dbReference type="PROSITE" id="PS51084"/>
    </source>
</evidence>
<dbReference type="InterPro" id="IPR036265">
    <property type="entry name" value="HIT-like_sf"/>
</dbReference>
<dbReference type="InterPro" id="IPR001310">
    <property type="entry name" value="Histidine_triad_HIT"/>
</dbReference>
<dbReference type="PRINTS" id="PR00332">
    <property type="entry name" value="HISTRIAD"/>
</dbReference>
<dbReference type="CDD" id="cd01277">
    <property type="entry name" value="HINT_subgroup"/>
    <property type="match status" value="1"/>
</dbReference>
<dbReference type="SUPFAM" id="SSF54197">
    <property type="entry name" value="HIT-like"/>
    <property type="match status" value="1"/>
</dbReference>
<comment type="caution">
    <text evidence="2">The sequence shown here is derived from an EMBL/GenBank/DDBJ whole genome shotgun (WGS) entry which is preliminary data.</text>
</comment>
<gene>
    <name evidence="2" type="ORF">S06H3_43713</name>
</gene>
<dbReference type="InterPro" id="IPR039384">
    <property type="entry name" value="HINT"/>
</dbReference>
<name>X1PT67_9ZZZZ</name>
<dbReference type="PANTHER" id="PTHR46648:SF1">
    <property type="entry name" value="ADENOSINE 5'-MONOPHOSPHORAMIDASE HNT1"/>
    <property type="match status" value="1"/>
</dbReference>
<dbReference type="AlphaFoldDB" id="X1PT67"/>
<dbReference type="PANTHER" id="PTHR46648">
    <property type="entry name" value="HIT FAMILY PROTEIN 1"/>
    <property type="match status" value="1"/>
</dbReference>
<accession>X1PT67</accession>
<organism evidence="2">
    <name type="scientific">marine sediment metagenome</name>
    <dbReference type="NCBI Taxonomy" id="412755"/>
    <lineage>
        <taxon>unclassified sequences</taxon>
        <taxon>metagenomes</taxon>
        <taxon>ecological metagenomes</taxon>
    </lineage>
</organism>
<proteinExistence type="predicted"/>
<dbReference type="InterPro" id="IPR011146">
    <property type="entry name" value="HIT-like"/>
</dbReference>
<dbReference type="EMBL" id="BARV01027132">
    <property type="protein sequence ID" value="GAI34059.1"/>
    <property type="molecule type" value="Genomic_DNA"/>
</dbReference>
<feature type="non-terminal residue" evidence="2">
    <location>
        <position position="146"/>
    </location>
</feature>
<dbReference type="Pfam" id="PF01230">
    <property type="entry name" value="HIT"/>
    <property type="match status" value="1"/>
</dbReference>